<dbReference type="Pfam" id="PF15733">
    <property type="entry name" value="DUF4682"/>
    <property type="match status" value="1"/>
</dbReference>
<evidence type="ECO:0000259" key="2">
    <source>
        <dbReference type="Pfam" id="PF15733"/>
    </source>
</evidence>
<feature type="region of interest" description="Disordered" evidence="1">
    <location>
        <begin position="86"/>
        <end position="108"/>
    </location>
</feature>
<feature type="region of interest" description="Disordered" evidence="1">
    <location>
        <begin position="138"/>
        <end position="176"/>
    </location>
</feature>
<gene>
    <name evidence="4" type="primary">CUNH9orf152</name>
</gene>
<reference evidence="4" key="1">
    <citation type="submission" date="2025-08" db="UniProtKB">
        <authorList>
            <consortium name="RefSeq"/>
        </authorList>
    </citation>
    <scope>IDENTIFICATION</scope>
</reference>
<keyword evidence="3" id="KW-1185">Reference proteome</keyword>
<proteinExistence type="predicted"/>
<feature type="domain" description="TBC1" evidence="2">
    <location>
        <begin position="39"/>
        <end position="154"/>
    </location>
</feature>
<dbReference type="Proteomes" id="UP000694863">
    <property type="component" value="Unplaced"/>
</dbReference>
<dbReference type="GeneID" id="101642699"/>
<organism evidence="3 4">
    <name type="scientific">Echinops telfairi</name>
    <name type="common">Lesser hedgehog tenrec</name>
    <dbReference type="NCBI Taxonomy" id="9371"/>
    <lineage>
        <taxon>Eukaryota</taxon>
        <taxon>Metazoa</taxon>
        <taxon>Chordata</taxon>
        <taxon>Craniata</taxon>
        <taxon>Vertebrata</taxon>
        <taxon>Euteleostomi</taxon>
        <taxon>Mammalia</taxon>
        <taxon>Eutheria</taxon>
        <taxon>Afrotheria</taxon>
        <taxon>Tenrecidae</taxon>
        <taxon>Tenrecinae</taxon>
        <taxon>Echinops</taxon>
    </lineage>
</organism>
<dbReference type="PANTHER" id="PTHR36290:SF1">
    <property type="entry name" value="RIKEN CDNA D630039A03 GENE"/>
    <property type="match status" value="1"/>
</dbReference>
<dbReference type="RefSeq" id="XP_004711098.1">
    <property type="nucleotide sequence ID" value="XM_004711041.2"/>
</dbReference>
<protein>
    <submittedName>
        <fullName evidence="4">Uncharacterized protein C9orf152 homolog</fullName>
    </submittedName>
</protein>
<evidence type="ECO:0000313" key="3">
    <source>
        <dbReference type="Proteomes" id="UP000694863"/>
    </source>
</evidence>
<feature type="compositionally biased region" description="Basic and acidic residues" evidence="1">
    <location>
        <begin position="96"/>
        <end position="106"/>
    </location>
</feature>
<evidence type="ECO:0000313" key="4">
    <source>
        <dbReference type="RefSeq" id="XP_004711098.1"/>
    </source>
</evidence>
<accession>A0ABM0IYX1</accession>
<dbReference type="PANTHER" id="PTHR36290">
    <property type="entry name" value="RIKEN CDNA D630039A03 GENE"/>
    <property type="match status" value="1"/>
</dbReference>
<sequence length="239" mass="26052">MKGLSCPCPALPHFWQPRSPFMAEGCGTQVLGTGPPPSIQLLRAQYEGSRQRQRAQAHLVVLPKGGDMAVSAQSMVSAVWINKERRSSLSLEEAEPEAKGMPEAADRGYLQTPSSPWHTYLEMHCLAQTFCQETSHQAQHKGKLTGSDQRLPPEGDPGLFKSNQSPQEGTEIPGADQSQCQVCITQAKTVGPNLNLNIQCPPPAKNLHRSGKLAHYPFPQRKTPRISQAARNLGLYGPA</sequence>
<dbReference type="InterPro" id="IPR032738">
    <property type="entry name" value="Tbc1d30_C"/>
</dbReference>
<name>A0ABM0IYX1_ECHTE</name>
<evidence type="ECO:0000256" key="1">
    <source>
        <dbReference type="SAM" id="MobiDB-lite"/>
    </source>
</evidence>